<evidence type="ECO:0000256" key="2">
    <source>
        <dbReference type="ARBA" id="ARBA00022475"/>
    </source>
</evidence>
<dbReference type="PROSITE" id="PS50198">
    <property type="entry name" value="PPIC_PPIASE_2"/>
    <property type="match status" value="1"/>
</dbReference>
<proteinExistence type="inferred from homology"/>
<evidence type="ECO:0000313" key="15">
    <source>
        <dbReference type="Proteomes" id="UP000030111"/>
    </source>
</evidence>
<keyword evidence="4 12" id="KW-0812">Transmembrane</keyword>
<name>A0A0A2MRB7_9FLAO</name>
<comment type="similarity">
    <text evidence="8">Belongs to the PpiD chaperone family.</text>
</comment>
<evidence type="ECO:0000256" key="7">
    <source>
        <dbReference type="ARBA" id="ARBA00023186"/>
    </source>
</evidence>
<feature type="domain" description="PpiC" evidence="13">
    <location>
        <begin position="344"/>
        <end position="451"/>
    </location>
</feature>
<evidence type="ECO:0000256" key="8">
    <source>
        <dbReference type="ARBA" id="ARBA00038408"/>
    </source>
</evidence>
<keyword evidence="3" id="KW-0997">Cell inner membrane</keyword>
<evidence type="ECO:0000256" key="10">
    <source>
        <dbReference type="ARBA" id="ARBA00042775"/>
    </source>
</evidence>
<evidence type="ECO:0000256" key="9">
    <source>
        <dbReference type="ARBA" id="ARBA00040743"/>
    </source>
</evidence>
<keyword evidence="11" id="KW-0697">Rotamase</keyword>
<sequence>MAVLSKIRQRSILLIGVIGFCLLAFIIGDIINSGGFGVTKNVGSVNGTDIPAQEFMQSVNNMQTRQQGISATQAANNVWDYEVQKVLFEERFDKAGLRVGRDHVLDIYAQVYGQYPQFMNALGKFDKAKFNEFLVNLKTTNPQQYQAIEKERPSVETSAKRQLYATMLKAGFFTTNVEGQANYQLENDKASFDYVFVPYNSINDDQVKVSDEELTAFMKKNEKKYKAEASRDIEFVYIENKPSATDESEMKKSIDGLLVPSVKYNDETKATDTIPSFANATNNEEFVNVIAGSEMKYDTTFVSKKQLPLDHAEQIFNLAPGQVYGPYTQNGYYMATKMVARKPGTSVKASHILIGYKGSQTPDPTITMTKEEAKAKADELLAQVNANPASFSQLVAQNSVDKGSVANGGVYDNITPNQMVKPFNDFIFNKPVGTTGVVETDFGFHVIKVLDKYDGVRIATIAQKIQPSEATTDANFTKATKLEMDSREKPLADLAKELGYTLTPVNGLGANDENIQGVGPQRAIVRWAYNKDTNIGDVKKFDTPQGHVVARLKNINEKGLLPLEQAKVSVLPLVRNEKKAALIKAKMVGATLEAVSQKTGSAIALAQSLSMANPMISGIGPEIKVVGKAFGLAAGKTSGLIDGEAGVFIIRTKAVEKAAALPNYSSITARVNAQGRGGVETRLATALKDDAKIEDNRFEFN</sequence>
<dbReference type="InterPro" id="IPR046357">
    <property type="entry name" value="PPIase_dom_sf"/>
</dbReference>
<gene>
    <name evidence="14" type="ORF">Q766_04070</name>
</gene>
<dbReference type="RefSeq" id="WP_026990601.1">
    <property type="nucleotide sequence ID" value="NZ_AUGP01000017.1"/>
</dbReference>
<dbReference type="InterPro" id="IPR000297">
    <property type="entry name" value="PPIase_PpiC"/>
</dbReference>
<reference evidence="14 15" key="1">
    <citation type="submission" date="2013-09" db="EMBL/GenBank/DDBJ databases">
        <authorList>
            <person name="Zeng Z."/>
            <person name="Chen C."/>
        </authorList>
    </citation>
    <scope>NUCLEOTIDE SEQUENCE [LARGE SCALE GENOMIC DNA]</scope>
    <source>
        <strain evidence="14 15">WB 4.1-42</strain>
    </source>
</reference>
<dbReference type="Proteomes" id="UP000030111">
    <property type="component" value="Unassembled WGS sequence"/>
</dbReference>
<keyword evidence="5 12" id="KW-1133">Transmembrane helix</keyword>
<evidence type="ECO:0000256" key="4">
    <source>
        <dbReference type="ARBA" id="ARBA00022692"/>
    </source>
</evidence>
<dbReference type="STRING" id="1121898.GCA_000422725_01744"/>
<keyword evidence="7" id="KW-0143">Chaperone</keyword>
<evidence type="ECO:0000259" key="13">
    <source>
        <dbReference type="PROSITE" id="PS50198"/>
    </source>
</evidence>
<evidence type="ECO:0000256" key="12">
    <source>
        <dbReference type="SAM" id="Phobius"/>
    </source>
</evidence>
<evidence type="ECO:0000256" key="1">
    <source>
        <dbReference type="ARBA" id="ARBA00004382"/>
    </source>
</evidence>
<dbReference type="GO" id="GO:0003755">
    <property type="term" value="F:peptidyl-prolyl cis-trans isomerase activity"/>
    <property type="evidence" value="ECO:0007669"/>
    <property type="project" value="UniProtKB-KW"/>
</dbReference>
<dbReference type="EMBL" id="JRLY01000002">
    <property type="protein sequence ID" value="KGO94116.1"/>
    <property type="molecule type" value="Genomic_DNA"/>
</dbReference>
<accession>A0A0A2MRB7</accession>
<dbReference type="eggNOG" id="COG0760">
    <property type="taxonomic scope" value="Bacteria"/>
</dbReference>
<dbReference type="SUPFAM" id="SSF109998">
    <property type="entry name" value="Triger factor/SurA peptide-binding domain-like"/>
    <property type="match status" value="1"/>
</dbReference>
<dbReference type="Gene3D" id="3.10.50.40">
    <property type="match status" value="1"/>
</dbReference>
<evidence type="ECO:0000256" key="6">
    <source>
        <dbReference type="ARBA" id="ARBA00023136"/>
    </source>
</evidence>
<evidence type="ECO:0000256" key="11">
    <source>
        <dbReference type="PROSITE-ProRule" id="PRU00278"/>
    </source>
</evidence>
<dbReference type="OrthoDB" id="9812372at2"/>
<feature type="transmembrane region" description="Helical" evidence="12">
    <location>
        <begin position="12"/>
        <end position="31"/>
    </location>
</feature>
<dbReference type="InterPro" id="IPR027304">
    <property type="entry name" value="Trigger_fact/SurA_dom_sf"/>
</dbReference>
<evidence type="ECO:0000256" key="3">
    <source>
        <dbReference type="ARBA" id="ARBA00022519"/>
    </source>
</evidence>
<dbReference type="Pfam" id="PF13616">
    <property type="entry name" value="Rotamase_3"/>
    <property type="match status" value="1"/>
</dbReference>
<protein>
    <recommendedName>
        <fullName evidence="9">Periplasmic chaperone PpiD</fullName>
    </recommendedName>
    <alternativeName>
        <fullName evidence="10">Periplasmic folding chaperone</fullName>
    </alternativeName>
</protein>
<comment type="caution">
    <text evidence="14">The sequence shown here is derived from an EMBL/GenBank/DDBJ whole genome shotgun (WGS) entry which is preliminary data.</text>
</comment>
<evidence type="ECO:0000256" key="5">
    <source>
        <dbReference type="ARBA" id="ARBA00022989"/>
    </source>
</evidence>
<keyword evidence="6 12" id="KW-0472">Membrane</keyword>
<keyword evidence="2" id="KW-1003">Cell membrane</keyword>
<comment type="subcellular location">
    <subcellularLocation>
        <location evidence="1">Cell inner membrane</location>
        <topology evidence="1">Single-pass type II membrane protein</topology>
        <orientation evidence="1">Periplasmic side</orientation>
    </subcellularLocation>
</comment>
<dbReference type="PANTHER" id="PTHR47529">
    <property type="entry name" value="PEPTIDYL-PROLYL CIS-TRANS ISOMERASE D"/>
    <property type="match status" value="1"/>
</dbReference>
<keyword evidence="11 14" id="KW-0413">Isomerase</keyword>
<keyword evidence="15" id="KW-1185">Reference proteome</keyword>
<evidence type="ECO:0000313" key="14">
    <source>
        <dbReference type="EMBL" id="KGO94116.1"/>
    </source>
</evidence>
<dbReference type="GO" id="GO:0005886">
    <property type="term" value="C:plasma membrane"/>
    <property type="evidence" value="ECO:0007669"/>
    <property type="project" value="UniProtKB-SubCell"/>
</dbReference>
<dbReference type="Pfam" id="PF13623">
    <property type="entry name" value="SurA_N_2"/>
    <property type="match status" value="1"/>
</dbReference>
<dbReference type="PANTHER" id="PTHR47529:SF1">
    <property type="entry name" value="PERIPLASMIC CHAPERONE PPID"/>
    <property type="match status" value="1"/>
</dbReference>
<dbReference type="SUPFAM" id="SSF54534">
    <property type="entry name" value="FKBP-like"/>
    <property type="match status" value="1"/>
</dbReference>
<organism evidence="14 15">
    <name type="scientific">Flavobacterium subsaxonicum WB 4.1-42 = DSM 21790</name>
    <dbReference type="NCBI Taxonomy" id="1121898"/>
    <lineage>
        <taxon>Bacteria</taxon>
        <taxon>Pseudomonadati</taxon>
        <taxon>Bacteroidota</taxon>
        <taxon>Flavobacteriia</taxon>
        <taxon>Flavobacteriales</taxon>
        <taxon>Flavobacteriaceae</taxon>
        <taxon>Flavobacterium</taxon>
    </lineage>
</organism>
<dbReference type="AlphaFoldDB" id="A0A0A2MRB7"/>
<dbReference type="InterPro" id="IPR052029">
    <property type="entry name" value="PpiD_chaperone"/>
</dbReference>